<dbReference type="Pfam" id="PF03816">
    <property type="entry name" value="LytR_cpsA_psr"/>
    <property type="match status" value="1"/>
</dbReference>
<dbReference type="InterPro" id="IPR050922">
    <property type="entry name" value="LytR/CpsA/Psr_CW_biosynth"/>
</dbReference>
<dbReference type="HOGENOM" id="CLU_016455_5_2_0"/>
<evidence type="ECO:0000259" key="3">
    <source>
        <dbReference type="Pfam" id="PF03816"/>
    </source>
</evidence>
<keyword evidence="2" id="KW-0472">Membrane</keyword>
<dbReference type="AlphaFoldDB" id="F7YYD2"/>
<keyword evidence="5" id="KW-1185">Reference proteome</keyword>
<comment type="similarity">
    <text evidence="1">Belongs to the LytR/CpsA/Psr (LCP) family.</text>
</comment>
<evidence type="ECO:0000256" key="2">
    <source>
        <dbReference type="SAM" id="Phobius"/>
    </source>
</evidence>
<organism evidence="4 5">
    <name type="scientific">Pseudothermotoga thermarum DSM 5069</name>
    <dbReference type="NCBI Taxonomy" id="688269"/>
    <lineage>
        <taxon>Bacteria</taxon>
        <taxon>Thermotogati</taxon>
        <taxon>Thermotogota</taxon>
        <taxon>Thermotogae</taxon>
        <taxon>Thermotogales</taxon>
        <taxon>Thermotogaceae</taxon>
        <taxon>Pseudothermotoga</taxon>
    </lineage>
</organism>
<dbReference type="Gene3D" id="3.40.630.190">
    <property type="entry name" value="LCP protein"/>
    <property type="match status" value="1"/>
</dbReference>
<dbReference type="EMBL" id="CP002351">
    <property type="protein sequence ID" value="AEH50954.1"/>
    <property type="molecule type" value="Genomic_DNA"/>
</dbReference>
<dbReference type="PANTHER" id="PTHR33392:SF6">
    <property type="entry name" value="POLYISOPRENYL-TEICHOIC ACID--PEPTIDOGLYCAN TEICHOIC ACID TRANSFERASE TAGU"/>
    <property type="match status" value="1"/>
</dbReference>
<keyword evidence="2" id="KW-1133">Transmembrane helix</keyword>
<dbReference type="Proteomes" id="UP000006804">
    <property type="component" value="Chromosome"/>
</dbReference>
<feature type="transmembrane region" description="Helical" evidence="2">
    <location>
        <begin position="7"/>
        <end position="30"/>
    </location>
</feature>
<dbReference type="NCBIfam" id="TIGR00350">
    <property type="entry name" value="lytR_cpsA_psr"/>
    <property type="match status" value="1"/>
</dbReference>
<dbReference type="PATRIC" id="fig|688269.3.peg.894"/>
<keyword evidence="2" id="KW-0812">Transmembrane</keyword>
<protein>
    <submittedName>
        <fullName evidence="4">Cell envelope-related transcriptional attenuator</fullName>
    </submittedName>
</protein>
<dbReference type="KEGG" id="tta:Theth_0870"/>
<proteinExistence type="inferred from homology"/>
<evidence type="ECO:0000313" key="4">
    <source>
        <dbReference type="EMBL" id="AEH50954.1"/>
    </source>
</evidence>
<accession>F7YYD2</accession>
<feature type="domain" description="Cell envelope-related transcriptional attenuator" evidence="3">
    <location>
        <begin position="63"/>
        <end position="205"/>
    </location>
</feature>
<sequence length="397" mass="45061" precursor="true">MRNTKALFMFIACISFLMLLILAILAVVSIKNLLFVLLPSKIEQNPIVVLLVGTDQVIQGTVRTDAIVIAIVDHVNAKAVLTNVPRDLILGGSKINSVYQKEGIQGLIKVLQQLLKIEINRYVVVDYEVFKYLGDKLGPIEIVVKESMHYEDSVQNLSIHFEPGVHKMKGDQLLAYIRYRKDSMGDLARIERQREVLTKLANKALSLNFQTLQEVVAYVLTKVKTDFKPSEILYLGLAFKRKGLSLSFVNFPYAITERGEVVFDEKKLQNFKDQITFAEYQKSDERVNVLILNCTPDKSRNFLSRTLNLWNASVGFSPEFVIWEDIGINYQEDVVLILNASKASKIVDVLKKVYPEKNFRSIKSADALKEYFAIMDKASQNRIYLKGNTDAVVVVTK</sequence>
<name>F7YYD2_9THEM</name>
<reference evidence="4 5" key="1">
    <citation type="submission" date="2010-11" db="EMBL/GenBank/DDBJ databases">
        <title>The complete genome of Thermotoga thermarum DSM 5069.</title>
        <authorList>
            <consortium name="US DOE Joint Genome Institute (JGI-PGF)"/>
            <person name="Lucas S."/>
            <person name="Copeland A."/>
            <person name="Lapidus A."/>
            <person name="Bruce D."/>
            <person name="Goodwin L."/>
            <person name="Pitluck S."/>
            <person name="Kyrpides N."/>
            <person name="Mavromatis K."/>
            <person name="Ivanova N."/>
            <person name="Zeytun A."/>
            <person name="Brettin T."/>
            <person name="Detter J.C."/>
            <person name="Tapia R."/>
            <person name="Han C."/>
            <person name="Land M."/>
            <person name="Hauser L."/>
            <person name="Markowitz V."/>
            <person name="Cheng J.-F."/>
            <person name="Hugenholtz P."/>
            <person name="Woyke T."/>
            <person name="Wu D."/>
            <person name="Spring S."/>
            <person name="Schroeder M."/>
            <person name="Brambilla E."/>
            <person name="Klenk H.-P."/>
            <person name="Eisen J.A."/>
        </authorList>
    </citation>
    <scope>NUCLEOTIDE SEQUENCE [LARGE SCALE GENOMIC DNA]</scope>
    <source>
        <strain evidence="4 5">DSM 5069</strain>
    </source>
</reference>
<evidence type="ECO:0000256" key="1">
    <source>
        <dbReference type="ARBA" id="ARBA00006068"/>
    </source>
</evidence>
<evidence type="ECO:0000313" key="5">
    <source>
        <dbReference type="Proteomes" id="UP000006804"/>
    </source>
</evidence>
<dbReference type="eggNOG" id="COG1316">
    <property type="taxonomic scope" value="Bacteria"/>
</dbReference>
<dbReference type="RefSeq" id="WP_013932176.1">
    <property type="nucleotide sequence ID" value="NC_015707.1"/>
</dbReference>
<dbReference type="STRING" id="688269.Theth_0870"/>
<dbReference type="PANTHER" id="PTHR33392">
    <property type="entry name" value="POLYISOPRENYL-TEICHOIC ACID--PEPTIDOGLYCAN TEICHOIC ACID TRANSFERASE TAGU"/>
    <property type="match status" value="1"/>
</dbReference>
<gene>
    <name evidence="4" type="ORF">Theth_0870</name>
</gene>
<dbReference type="OrthoDB" id="305468at2"/>
<dbReference type="InterPro" id="IPR004474">
    <property type="entry name" value="LytR_CpsA_psr"/>
</dbReference>